<reference evidence="1" key="2">
    <citation type="submission" date="2021-04" db="EMBL/GenBank/DDBJ databases">
        <authorList>
            <person name="Gilroy R."/>
        </authorList>
    </citation>
    <scope>NUCLEOTIDE SEQUENCE</scope>
    <source>
        <strain evidence="1">876</strain>
    </source>
</reference>
<sequence length="134" mass="15627">MKNISKQYGFDYAKAILDDPNQVGLIFWLGFRAFDEDELVVLTEKTKESIDSALQHLREIDVINPIKDDQQKWTLTNDGDDLRSILLSLSVWGRQQLDDQEEITQQLIVELDRAADMKELLKFLDNVVRKYINI</sequence>
<comment type="caution">
    <text evidence="1">The sequence shown here is derived from an EMBL/GenBank/DDBJ whole genome shotgun (WGS) entry which is preliminary data.</text>
</comment>
<dbReference type="SUPFAM" id="SSF46785">
    <property type="entry name" value="Winged helix' DNA-binding domain"/>
    <property type="match status" value="1"/>
</dbReference>
<dbReference type="Proteomes" id="UP000824180">
    <property type="component" value="Unassembled WGS sequence"/>
</dbReference>
<gene>
    <name evidence="1" type="ORF">H9843_01925</name>
</gene>
<organism evidence="1 2">
    <name type="scientific">Candidatus Limosilactobacillus merdavium</name>
    <dbReference type="NCBI Taxonomy" id="2838651"/>
    <lineage>
        <taxon>Bacteria</taxon>
        <taxon>Bacillati</taxon>
        <taxon>Bacillota</taxon>
        <taxon>Bacilli</taxon>
        <taxon>Lactobacillales</taxon>
        <taxon>Lactobacillaceae</taxon>
        <taxon>Limosilactobacillus</taxon>
    </lineage>
</organism>
<reference evidence="1" key="1">
    <citation type="journal article" date="2021" name="PeerJ">
        <title>Extensive microbial diversity within the chicken gut microbiome revealed by metagenomics and culture.</title>
        <authorList>
            <person name="Gilroy R."/>
            <person name="Ravi A."/>
            <person name="Getino M."/>
            <person name="Pursley I."/>
            <person name="Horton D.L."/>
            <person name="Alikhan N.F."/>
            <person name="Baker D."/>
            <person name="Gharbi K."/>
            <person name="Hall N."/>
            <person name="Watson M."/>
            <person name="Adriaenssens E.M."/>
            <person name="Foster-Nyarko E."/>
            <person name="Jarju S."/>
            <person name="Secka A."/>
            <person name="Antonio M."/>
            <person name="Oren A."/>
            <person name="Chaudhuri R.R."/>
            <person name="La Ragione R."/>
            <person name="Hildebrand F."/>
            <person name="Pallen M.J."/>
        </authorList>
    </citation>
    <scope>NUCLEOTIDE SEQUENCE</scope>
    <source>
        <strain evidence="1">876</strain>
    </source>
</reference>
<evidence type="ECO:0000313" key="2">
    <source>
        <dbReference type="Proteomes" id="UP000824180"/>
    </source>
</evidence>
<proteinExistence type="predicted"/>
<dbReference type="EMBL" id="JAHLFK010000013">
    <property type="protein sequence ID" value="MBU3829649.1"/>
    <property type="molecule type" value="Genomic_DNA"/>
</dbReference>
<evidence type="ECO:0000313" key="1">
    <source>
        <dbReference type="EMBL" id="MBU3829649.1"/>
    </source>
</evidence>
<dbReference type="AlphaFoldDB" id="A0A9E2KUM2"/>
<name>A0A9E2KUM2_9LACO</name>
<accession>A0A9E2KUM2</accession>
<protein>
    <submittedName>
        <fullName evidence="1">Transcriptional regulator</fullName>
    </submittedName>
</protein>
<dbReference type="InterPro" id="IPR036390">
    <property type="entry name" value="WH_DNA-bd_sf"/>
</dbReference>